<dbReference type="AlphaFoldDB" id="A0A2L0UGM3"/>
<feature type="non-terminal residue" evidence="2">
    <location>
        <position position="347"/>
    </location>
</feature>
<feature type="compositionally biased region" description="Acidic residues" evidence="1">
    <location>
        <begin position="327"/>
        <end position="347"/>
    </location>
</feature>
<name>A0A2L0UGM3_9MICC</name>
<proteinExistence type="predicted"/>
<dbReference type="EMBL" id="CP024915">
    <property type="protein sequence ID" value="AUZ88401.1"/>
    <property type="molecule type" value="Genomic_DNA"/>
</dbReference>
<dbReference type="Proteomes" id="UP000239187">
    <property type="component" value="Chromosome"/>
</dbReference>
<protein>
    <submittedName>
        <fullName evidence="2">Uncharacterized protein</fullName>
    </submittedName>
</protein>
<evidence type="ECO:0000256" key="1">
    <source>
        <dbReference type="SAM" id="MobiDB-lite"/>
    </source>
</evidence>
<organism evidence="2 3">
    <name type="scientific">Arthrobacter agilis</name>
    <dbReference type="NCBI Taxonomy" id="37921"/>
    <lineage>
        <taxon>Bacteria</taxon>
        <taxon>Bacillati</taxon>
        <taxon>Actinomycetota</taxon>
        <taxon>Actinomycetes</taxon>
        <taxon>Micrococcales</taxon>
        <taxon>Micrococcaceae</taxon>
        <taxon>Arthrobacter</taxon>
    </lineage>
</organism>
<feature type="region of interest" description="Disordered" evidence="1">
    <location>
        <begin position="213"/>
        <end position="240"/>
    </location>
</feature>
<reference evidence="2 3" key="1">
    <citation type="submission" date="2017-11" db="EMBL/GenBank/DDBJ databases">
        <title>Draft genome of Arthrobacter agilis strain UMCV2, a plant growth-promoting rhizobacterium and biocontrol capacity of phytopathogenic fungi.</title>
        <authorList>
            <person name="Martinez-Camara R."/>
            <person name="Santoyo G."/>
            <person name="Moreno-Hagelsieb G."/>
            <person name="Valencia-Cantero E."/>
        </authorList>
    </citation>
    <scope>NUCLEOTIDE SEQUENCE [LARGE SCALE GENOMIC DNA]</scope>
    <source>
        <strain evidence="2 3">UMCV2</strain>
    </source>
</reference>
<accession>A0A2L0UGM3</accession>
<evidence type="ECO:0000313" key="3">
    <source>
        <dbReference type="Proteomes" id="UP000239187"/>
    </source>
</evidence>
<gene>
    <name evidence="2" type="ORF">CVO76_12715</name>
</gene>
<evidence type="ECO:0000313" key="2">
    <source>
        <dbReference type="EMBL" id="AUZ88401.1"/>
    </source>
</evidence>
<sequence length="347" mass="36925">MPRDAAQLAAQLAEATEVGFRNRLLARGQAQSMIRRNGDLPQGAQNFGTYLDQDLLEYGYSLMSTALRILEIHTTAPGTADDAADDLVDTSQTIVPSDGSDESIADQIATSRNAFLQASYALEAATRNADPNTSEIAFHRLIAGAASHMAGYAARAFSLVEASRVSGRLSPMELTLADLVMRDLDGIEERTLRLRSSPELSDDALTAALSRADDHGEDADNGEERDAPTDAGPAFAPDQDSEVLDGLGPITLLLSEHYLSSVSAAMFAIAFGRTALLAASITDLRLGEEACNDIAAPGPWWVFRLTRHMLADIDETSIRANLPSDPPGDDDTDDADAESGESDEGDA</sequence>
<feature type="region of interest" description="Disordered" evidence="1">
    <location>
        <begin position="317"/>
        <end position="347"/>
    </location>
</feature>